<dbReference type="GO" id="GO:0008661">
    <property type="term" value="F:1-deoxy-D-xylulose-5-phosphate synthase activity"/>
    <property type="evidence" value="ECO:0007669"/>
    <property type="project" value="UniProtKB-EC"/>
</dbReference>
<keyword evidence="12" id="KW-0414">Isoprene biosynthesis</keyword>
<dbReference type="SUPFAM" id="SSF52922">
    <property type="entry name" value="TK C-terminal domain-like"/>
    <property type="match status" value="1"/>
</dbReference>
<dbReference type="InterPro" id="IPR005477">
    <property type="entry name" value="Dxylulose-5-P_synthase"/>
</dbReference>
<name>E6PFI9_9ZZZZ</name>
<dbReference type="SMART" id="SM00861">
    <property type="entry name" value="Transket_pyr"/>
    <property type="match status" value="1"/>
</dbReference>
<comment type="subunit">
    <text evidence="5">Homodimer.</text>
</comment>
<dbReference type="InterPro" id="IPR009014">
    <property type="entry name" value="Transketo_C/PFOR_II"/>
</dbReference>
<dbReference type="Pfam" id="PF02779">
    <property type="entry name" value="Transket_pyr"/>
    <property type="match status" value="1"/>
</dbReference>
<evidence type="ECO:0000256" key="10">
    <source>
        <dbReference type="ARBA" id="ARBA00022977"/>
    </source>
</evidence>
<feature type="domain" description="Transketolase-like pyrimidine-binding" evidence="13">
    <location>
        <begin position="317"/>
        <end position="481"/>
    </location>
</feature>
<dbReference type="Gene3D" id="3.40.50.920">
    <property type="match status" value="1"/>
</dbReference>
<comment type="similarity">
    <text evidence="4">Belongs to the transketolase family. DXPS subfamily.</text>
</comment>
<gene>
    <name evidence="14" type="primary">dxs</name>
    <name evidence="14" type="ORF">CARN1_1550</name>
</gene>
<dbReference type="FunFam" id="3.40.50.970:FF:000005">
    <property type="entry name" value="1-deoxy-D-xylulose-5-phosphate synthase"/>
    <property type="match status" value="1"/>
</dbReference>
<keyword evidence="7 14" id="KW-0808">Transferase</keyword>
<dbReference type="GO" id="GO:0019288">
    <property type="term" value="P:isopentenyl diphosphate biosynthetic process, methylerythritol 4-phosphate pathway"/>
    <property type="evidence" value="ECO:0007669"/>
    <property type="project" value="TreeGrafter"/>
</dbReference>
<evidence type="ECO:0000256" key="9">
    <source>
        <dbReference type="ARBA" id="ARBA00022842"/>
    </source>
</evidence>
<dbReference type="PANTHER" id="PTHR43322:SF5">
    <property type="entry name" value="1-DEOXY-D-XYLULOSE-5-PHOSPHATE SYNTHASE, CHLOROPLASTIC"/>
    <property type="match status" value="1"/>
</dbReference>
<sequence length="633" mass="67482">MLEKIDSPADLKGLDRDELDLLAREIRDVLVVTCSRNGGHLAPNLGVVELTLALHRVFDAPADKIVWDVSHQTYVHKLLTGRRDRFSTLRQGGGISGFAMRAESPYDAFGAGHASTSVSAALGMAIARDRRGGSERVVAILGDGALTGGLAYEALNNAGQLQSNLIVVLNDNEMSIAPNVGSIASYLSVLRSKPLVNYAREKAKDVLHHLPFGGTARKAIASAEVAAVRFVAPAEKTAIIFEELGFRYLGPFDGHNLETVEAALRAAAGIEGPVLVHVRTVKGKGYEPAERDARTFHGCGAFDIENGKLEIKEGARPTFSDAFARGLIDLAERDERVIAITAAMPDGTKLSAFARRFPNRYFDVGIAEAHAVCFAAGAAAAGLRPVCAIYSTFLQRAYDQIVHDVAVQGLPVIFALDRAGVVGDDGPTHMGLYDIAYLRTLPNFTILAPRCEEEMAPMLAFALECEGPVAIRYPRGSTSGRDVDPPAPIERGKSELLREGSGVAVFALGNSVDVAMDAYRLLESGEYGDLRAALPTIYSARFVAPLDREALVACARSHELLITLEEHSLAGGFGSAVLEALADAGVSLPIERIGVGETFLQADSQAHQRRAVGLDARSLARRIAARLVGATAS</sequence>
<evidence type="ECO:0000256" key="2">
    <source>
        <dbReference type="ARBA" id="ARBA00001964"/>
    </source>
</evidence>
<dbReference type="PANTHER" id="PTHR43322">
    <property type="entry name" value="1-D-DEOXYXYLULOSE 5-PHOSPHATE SYNTHASE-RELATED"/>
    <property type="match status" value="1"/>
</dbReference>
<comment type="cofactor">
    <cofactor evidence="2">
        <name>thiamine diphosphate</name>
        <dbReference type="ChEBI" id="CHEBI:58937"/>
    </cofactor>
</comment>
<dbReference type="UniPathway" id="UPA00064">
    <property type="reaction ID" value="UER00091"/>
</dbReference>
<dbReference type="NCBIfam" id="TIGR00204">
    <property type="entry name" value="dxs"/>
    <property type="match status" value="1"/>
</dbReference>
<evidence type="ECO:0000256" key="6">
    <source>
        <dbReference type="ARBA" id="ARBA00013150"/>
    </source>
</evidence>
<evidence type="ECO:0000256" key="7">
    <source>
        <dbReference type="ARBA" id="ARBA00022679"/>
    </source>
</evidence>
<keyword evidence="9" id="KW-0460">Magnesium</keyword>
<protein>
    <recommendedName>
        <fullName evidence="6">1-deoxy-D-xylulose-5-phosphate synthase</fullName>
        <ecNumber evidence="6">2.2.1.7</ecNumber>
    </recommendedName>
</protein>
<evidence type="ECO:0000256" key="3">
    <source>
        <dbReference type="ARBA" id="ARBA00004980"/>
    </source>
</evidence>
<dbReference type="GO" id="GO:0046872">
    <property type="term" value="F:metal ion binding"/>
    <property type="evidence" value="ECO:0007669"/>
    <property type="project" value="UniProtKB-KW"/>
</dbReference>
<dbReference type="PROSITE" id="PS00802">
    <property type="entry name" value="TRANSKETOLASE_2"/>
    <property type="match status" value="1"/>
</dbReference>
<evidence type="ECO:0000256" key="5">
    <source>
        <dbReference type="ARBA" id="ARBA00011738"/>
    </source>
</evidence>
<comment type="pathway">
    <text evidence="3">Metabolic intermediate biosynthesis; 1-deoxy-D-xylulose 5-phosphate biosynthesis; 1-deoxy-D-xylulose 5-phosphate from D-glyceraldehyde 3-phosphate and pyruvate: step 1/1.</text>
</comment>
<dbReference type="CDD" id="cd02007">
    <property type="entry name" value="TPP_DXS"/>
    <property type="match status" value="1"/>
</dbReference>
<dbReference type="InterPro" id="IPR033248">
    <property type="entry name" value="Transketolase_C"/>
</dbReference>
<dbReference type="EMBL" id="CABL01000006">
    <property type="protein sequence ID" value="CBH75225.1"/>
    <property type="molecule type" value="Genomic_DNA"/>
</dbReference>
<keyword evidence="11" id="KW-0786">Thiamine pyrophosphate</keyword>
<dbReference type="SUPFAM" id="SSF52518">
    <property type="entry name" value="Thiamin diphosphate-binding fold (THDP-binding)"/>
    <property type="match status" value="2"/>
</dbReference>
<evidence type="ECO:0000256" key="11">
    <source>
        <dbReference type="ARBA" id="ARBA00023052"/>
    </source>
</evidence>
<evidence type="ECO:0000256" key="8">
    <source>
        <dbReference type="ARBA" id="ARBA00022723"/>
    </source>
</evidence>
<dbReference type="InterPro" id="IPR005475">
    <property type="entry name" value="Transketolase-like_Pyr-bd"/>
</dbReference>
<evidence type="ECO:0000256" key="4">
    <source>
        <dbReference type="ARBA" id="ARBA00011081"/>
    </source>
</evidence>
<dbReference type="NCBIfam" id="NF003933">
    <property type="entry name" value="PRK05444.2-2"/>
    <property type="match status" value="1"/>
</dbReference>
<keyword evidence="8" id="KW-0479">Metal-binding</keyword>
<dbReference type="GO" id="GO:0009228">
    <property type="term" value="P:thiamine biosynthetic process"/>
    <property type="evidence" value="ECO:0007669"/>
    <property type="project" value="UniProtKB-KW"/>
</dbReference>
<keyword evidence="10" id="KW-0784">Thiamine biosynthesis</keyword>
<dbReference type="InterPro" id="IPR029061">
    <property type="entry name" value="THDP-binding"/>
</dbReference>
<dbReference type="HAMAP" id="MF_00315">
    <property type="entry name" value="DXP_synth"/>
    <property type="match status" value="1"/>
</dbReference>
<evidence type="ECO:0000259" key="13">
    <source>
        <dbReference type="SMART" id="SM00861"/>
    </source>
</evidence>
<dbReference type="Pfam" id="PF13292">
    <property type="entry name" value="DXP_synthase_N"/>
    <property type="match status" value="1"/>
</dbReference>
<accession>E6PFI9</accession>
<dbReference type="Gene3D" id="3.40.50.970">
    <property type="match status" value="2"/>
</dbReference>
<dbReference type="CDD" id="cd07033">
    <property type="entry name" value="TPP_PYR_DXS_TK_like"/>
    <property type="match status" value="1"/>
</dbReference>
<evidence type="ECO:0000256" key="1">
    <source>
        <dbReference type="ARBA" id="ARBA00001946"/>
    </source>
</evidence>
<dbReference type="Pfam" id="PF02780">
    <property type="entry name" value="Transketolase_C"/>
    <property type="match status" value="1"/>
</dbReference>
<dbReference type="GO" id="GO:0005829">
    <property type="term" value="C:cytosol"/>
    <property type="evidence" value="ECO:0007669"/>
    <property type="project" value="TreeGrafter"/>
</dbReference>
<dbReference type="InterPro" id="IPR020826">
    <property type="entry name" value="Transketolase_BS"/>
</dbReference>
<proteinExistence type="inferred from homology"/>
<evidence type="ECO:0000256" key="12">
    <source>
        <dbReference type="ARBA" id="ARBA00023229"/>
    </source>
</evidence>
<comment type="cofactor">
    <cofactor evidence="1">
        <name>Mg(2+)</name>
        <dbReference type="ChEBI" id="CHEBI:18420"/>
    </cofactor>
</comment>
<reference evidence="14" key="1">
    <citation type="submission" date="2009-10" db="EMBL/GenBank/DDBJ databases">
        <title>Diversity of trophic interactions inside an arsenic-rich microbial ecosystem.</title>
        <authorList>
            <person name="Bertin P.N."/>
            <person name="Heinrich-Salmeron A."/>
            <person name="Pelletier E."/>
            <person name="Goulhen-Chollet F."/>
            <person name="Arsene-Ploetze F."/>
            <person name="Gallien S."/>
            <person name="Calteau A."/>
            <person name="Vallenet D."/>
            <person name="Casiot C."/>
            <person name="Chane-Woon-Ming B."/>
            <person name="Giloteaux L."/>
            <person name="Barakat M."/>
            <person name="Bonnefoy V."/>
            <person name="Bruneel O."/>
            <person name="Chandler M."/>
            <person name="Cleiss J."/>
            <person name="Duran R."/>
            <person name="Elbaz-Poulichet F."/>
            <person name="Fonknechten N."/>
            <person name="Lauga B."/>
            <person name="Mornico D."/>
            <person name="Ortet P."/>
            <person name="Schaeffer C."/>
            <person name="Siguier P."/>
            <person name="Alexander Thil Smith A."/>
            <person name="Van Dorsselaer A."/>
            <person name="Weissenbach J."/>
            <person name="Medigue C."/>
            <person name="Le Paslier D."/>
        </authorList>
    </citation>
    <scope>NUCLEOTIDE SEQUENCE</scope>
</reference>
<organism evidence="14">
    <name type="scientific">mine drainage metagenome</name>
    <dbReference type="NCBI Taxonomy" id="410659"/>
    <lineage>
        <taxon>unclassified sequences</taxon>
        <taxon>metagenomes</taxon>
        <taxon>ecological metagenomes</taxon>
    </lineage>
</organism>
<dbReference type="EC" id="2.2.1.7" evidence="6"/>
<dbReference type="AlphaFoldDB" id="E6PFI9"/>
<comment type="caution">
    <text evidence="14">The sequence shown here is derived from an EMBL/GenBank/DDBJ whole genome shotgun (WGS) entry which is preliminary data.</text>
</comment>
<evidence type="ECO:0000313" key="14">
    <source>
        <dbReference type="EMBL" id="CBH75225.1"/>
    </source>
</evidence>
<dbReference type="GO" id="GO:0016114">
    <property type="term" value="P:terpenoid biosynthetic process"/>
    <property type="evidence" value="ECO:0007669"/>
    <property type="project" value="InterPro"/>
</dbReference>